<dbReference type="RefSeq" id="WP_282219199.1">
    <property type="nucleotide sequence ID" value="NZ_CP118246.1"/>
</dbReference>
<dbReference type="PANTHER" id="PTHR12302:SF26">
    <property type="entry name" value="BLR1266 PROTEIN"/>
    <property type="match status" value="1"/>
</dbReference>
<gene>
    <name evidence="2" type="ORF">PSQ19_00725</name>
</gene>
<dbReference type="InterPro" id="IPR016071">
    <property type="entry name" value="Staphylococal_nuclease_OB-fold"/>
</dbReference>
<dbReference type="Proteomes" id="UP001220530">
    <property type="component" value="Chromosome"/>
</dbReference>
<organism evidence="2 3">
    <name type="scientific">Devosia algicola</name>
    <dbReference type="NCBI Taxonomy" id="3026418"/>
    <lineage>
        <taxon>Bacteria</taxon>
        <taxon>Pseudomonadati</taxon>
        <taxon>Pseudomonadota</taxon>
        <taxon>Alphaproteobacteria</taxon>
        <taxon>Hyphomicrobiales</taxon>
        <taxon>Devosiaceae</taxon>
        <taxon>Devosia</taxon>
    </lineage>
</organism>
<accession>A0ABY7YNL7</accession>
<keyword evidence="3" id="KW-1185">Reference proteome</keyword>
<proteinExistence type="predicted"/>
<dbReference type="SUPFAM" id="SSF50199">
    <property type="entry name" value="Staphylococcal nuclease"/>
    <property type="match status" value="1"/>
</dbReference>
<reference evidence="2 3" key="1">
    <citation type="submission" date="2023-02" db="EMBL/GenBank/DDBJ databases">
        <title>Devosia algicola sp. nov., isolated from the phycosphere of marine algae.</title>
        <authorList>
            <person name="Kim J.M."/>
            <person name="Lee J.K."/>
            <person name="Choi B.J."/>
            <person name="Bayburt H."/>
            <person name="Jeon C.O."/>
        </authorList>
    </citation>
    <scope>NUCLEOTIDE SEQUENCE [LARGE SCALE GENOMIC DNA]</scope>
    <source>
        <strain evidence="2 3">G20-9</strain>
    </source>
</reference>
<evidence type="ECO:0000313" key="2">
    <source>
        <dbReference type="EMBL" id="WDR02797.1"/>
    </source>
</evidence>
<dbReference type="InterPro" id="IPR035437">
    <property type="entry name" value="SNase_OB-fold_sf"/>
</dbReference>
<dbReference type="Pfam" id="PF00565">
    <property type="entry name" value="SNase"/>
    <property type="match status" value="1"/>
</dbReference>
<feature type="domain" description="TNase-like" evidence="1">
    <location>
        <begin position="49"/>
        <end position="157"/>
    </location>
</feature>
<name>A0ABY7YNL7_9HYPH</name>
<sequence length="171" mass="18415">MPSYSSNSRPFSGRRGALLVVAILAACALVAARLEPATPQLSGQLRASDGDSFRFGADRVRLLGIDAPELKQSCANANGAPWPCGERAREQMDILLRGQVACTQSGRDRFDRTLATCQSDGRDIGAVMVSKGLAIATDNYAGEQAAARAGRQGIWAGTFENPRQWRDRHPR</sequence>
<dbReference type="PANTHER" id="PTHR12302">
    <property type="entry name" value="EBNA2 BINDING PROTEIN P100"/>
    <property type="match status" value="1"/>
</dbReference>
<dbReference type="PROSITE" id="PS50830">
    <property type="entry name" value="TNASE_3"/>
    <property type="match status" value="1"/>
</dbReference>
<evidence type="ECO:0000313" key="3">
    <source>
        <dbReference type="Proteomes" id="UP001220530"/>
    </source>
</evidence>
<evidence type="ECO:0000259" key="1">
    <source>
        <dbReference type="PROSITE" id="PS50830"/>
    </source>
</evidence>
<dbReference type="SMART" id="SM00318">
    <property type="entry name" value="SNc"/>
    <property type="match status" value="1"/>
</dbReference>
<protein>
    <submittedName>
        <fullName evidence="2">Thermonuclease family protein</fullName>
    </submittedName>
</protein>
<dbReference type="Gene3D" id="2.40.50.90">
    <property type="match status" value="1"/>
</dbReference>
<dbReference type="EMBL" id="CP118246">
    <property type="protein sequence ID" value="WDR02797.1"/>
    <property type="molecule type" value="Genomic_DNA"/>
</dbReference>